<evidence type="ECO:0000313" key="1">
    <source>
        <dbReference type="EMBL" id="OSD00010.1"/>
    </source>
</evidence>
<name>A0A1Y2IFN5_TRAC3</name>
<evidence type="ECO:0000313" key="2">
    <source>
        <dbReference type="Proteomes" id="UP000193067"/>
    </source>
</evidence>
<dbReference type="AlphaFoldDB" id="A0A1Y2IFN5"/>
<evidence type="ECO:0008006" key="3">
    <source>
        <dbReference type="Google" id="ProtNLM"/>
    </source>
</evidence>
<organism evidence="1 2">
    <name type="scientific">Trametes coccinea (strain BRFM310)</name>
    <name type="common">Pycnoporus coccineus</name>
    <dbReference type="NCBI Taxonomy" id="1353009"/>
    <lineage>
        <taxon>Eukaryota</taxon>
        <taxon>Fungi</taxon>
        <taxon>Dikarya</taxon>
        <taxon>Basidiomycota</taxon>
        <taxon>Agaricomycotina</taxon>
        <taxon>Agaricomycetes</taxon>
        <taxon>Polyporales</taxon>
        <taxon>Polyporaceae</taxon>
        <taxon>Trametes</taxon>
    </lineage>
</organism>
<sequence>MGPTSLILDVLVHLMTFVDRKTLMVLMLACKFLNGEAAKELIRCGARVTGHRSI</sequence>
<dbReference type="EMBL" id="KZ084122">
    <property type="protein sequence ID" value="OSD00010.1"/>
    <property type="molecule type" value="Genomic_DNA"/>
</dbReference>
<gene>
    <name evidence="1" type="ORF">PYCCODRAFT_1437761</name>
</gene>
<dbReference type="Proteomes" id="UP000193067">
    <property type="component" value="Unassembled WGS sequence"/>
</dbReference>
<protein>
    <recommendedName>
        <fullName evidence="3">F-box domain-containing protein</fullName>
    </recommendedName>
</protein>
<keyword evidence="2" id="KW-1185">Reference proteome</keyword>
<reference evidence="1 2" key="1">
    <citation type="journal article" date="2015" name="Biotechnol. Biofuels">
        <title>Enhanced degradation of softwood versus hardwood by the white-rot fungus Pycnoporus coccineus.</title>
        <authorList>
            <person name="Couturier M."/>
            <person name="Navarro D."/>
            <person name="Chevret D."/>
            <person name="Henrissat B."/>
            <person name="Piumi F."/>
            <person name="Ruiz-Duenas F.J."/>
            <person name="Martinez A.T."/>
            <person name="Grigoriev I.V."/>
            <person name="Riley R."/>
            <person name="Lipzen A."/>
            <person name="Berrin J.G."/>
            <person name="Master E.R."/>
            <person name="Rosso M.N."/>
        </authorList>
    </citation>
    <scope>NUCLEOTIDE SEQUENCE [LARGE SCALE GENOMIC DNA]</scope>
    <source>
        <strain evidence="1 2">BRFM310</strain>
    </source>
</reference>
<accession>A0A1Y2IFN5</accession>
<proteinExistence type="predicted"/>